<dbReference type="PANTHER" id="PTHR13943">
    <property type="entry name" value="HRAS-LIKE SUPPRESSOR - RELATED"/>
    <property type="match status" value="1"/>
</dbReference>
<dbReference type="GO" id="GO:0016410">
    <property type="term" value="F:N-acyltransferase activity"/>
    <property type="evidence" value="ECO:0007669"/>
    <property type="project" value="TreeGrafter"/>
</dbReference>
<dbReference type="PANTHER" id="PTHR13943:SF31">
    <property type="entry name" value="PHOSPHOLIPASE A AND ACYLTRANSFERASE 3"/>
    <property type="match status" value="1"/>
</dbReference>
<dbReference type="Proteomes" id="UP000563094">
    <property type="component" value="Unassembled WGS sequence"/>
</dbReference>
<evidence type="ECO:0000256" key="3">
    <source>
        <dbReference type="ARBA" id="ARBA00023098"/>
    </source>
</evidence>
<dbReference type="InterPro" id="IPR051496">
    <property type="entry name" value="H-rev107_PLA/AT"/>
</dbReference>
<reference evidence="5 6" key="1">
    <citation type="submission" date="2020-08" db="EMBL/GenBank/DDBJ databases">
        <title>Genomic Encyclopedia of Type Strains, Phase IV (KMG-IV): sequencing the most valuable type-strain genomes for metagenomic binning, comparative biology and taxonomic classification.</title>
        <authorList>
            <person name="Goeker M."/>
        </authorList>
    </citation>
    <scope>NUCLEOTIDE SEQUENCE [LARGE SCALE GENOMIC DNA]</scope>
    <source>
        <strain evidence="5 6">DSM 29854</strain>
    </source>
</reference>
<dbReference type="SUPFAM" id="SSF54001">
    <property type="entry name" value="Cysteine proteinases"/>
    <property type="match status" value="1"/>
</dbReference>
<comment type="caution">
    <text evidence="5">The sequence shown here is derived from an EMBL/GenBank/DDBJ whole genome shotgun (WGS) entry which is preliminary data.</text>
</comment>
<dbReference type="GO" id="GO:0004623">
    <property type="term" value="F:phospholipase A2 activity"/>
    <property type="evidence" value="ECO:0007669"/>
    <property type="project" value="TreeGrafter"/>
</dbReference>
<proteinExistence type="predicted"/>
<evidence type="ECO:0000313" key="5">
    <source>
        <dbReference type="EMBL" id="MBA9077084.1"/>
    </source>
</evidence>
<dbReference type="Pfam" id="PF04970">
    <property type="entry name" value="LRAT"/>
    <property type="match status" value="1"/>
</dbReference>
<dbReference type="GO" id="GO:0008970">
    <property type="term" value="F:phospholipase A1 activity"/>
    <property type="evidence" value="ECO:0007669"/>
    <property type="project" value="TreeGrafter"/>
</dbReference>
<evidence type="ECO:0000313" key="6">
    <source>
        <dbReference type="Proteomes" id="UP000563094"/>
    </source>
</evidence>
<evidence type="ECO:0000256" key="2">
    <source>
        <dbReference type="ARBA" id="ARBA00022801"/>
    </source>
</evidence>
<name>A0A839GBX4_9BACT</name>
<dbReference type="InterPro" id="IPR007053">
    <property type="entry name" value="LRAT_dom"/>
</dbReference>
<dbReference type="GO" id="GO:0005737">
    <property type="term" value="C:cytoplasm"/>
    <property type="evidence" value="ECO:0007669"/>
    <property type="project" value="TreeGrafter"/>
</dbReference>
<protein>
    <recommendedName>
        <fullName evidence="4">LRAT domain-containing protein</fullName>
    </recommendedName>
</protein>
<dbReference type="EMBL" id="JACJIQ010000006">
    <property type="protein sequence ID" value="MBA9077084.1"/>
    <property type="molecule type" value="Genomic_DNA"/>
</dbReference>
<dbReference type="InterPro" id="IPR038765">
    <property type="entry name" value="Papain-like_cys_pep_sf"/>
</dbReference>
<keyword evidence="6" id="KW-1185">Reference proteome</keyword>
<dbReference type="PROSITE" id="PS51934">
    <property type="entry name" value="LRAT"/>
    <property type="match status" value="1"/>
</dbReference>
<evidence type="ECO:0000259" key="4">
    <source>
        <dbReference type="PROSITE" id="PS51934"/>
    </source>
</evidence>
<accession>A0A839GBX4</accession>
<dbReference type="AlphaFoldDB" id="A0A839GBX4"/>
<feature type="domain" description="LRAT" evidence="4">
    <location>
        <begin position="21"/>
        <end position="121"/>
    </location>
</feature>
<evidence type="ECO:0000256" key="1">
    <source>
        <dbReference type="ARBA" id="ARBA00022679"/>
    </source>
</evidence>
<organism evidence="5 6">
    <name type="scientific">Rufibacter quisquiliarum</name>
    <dbReference type="NCBI Taxonomy" id="1549639"/>
    <lineage>
        <taxon>Bacteria</taxon>
        <taxon>Pseudomonadati</taxon>
        <taxon>Bacteroidota</taxon>
        <taxon>Cytophagia</taxon>
        <taxon>Cytophagales</taxon>
        <taxon>Hymenobacteraceae</taxon>
        <taxon>Rufibacter</taxon>
    </lineage>
</organism>
<sequence length="142" mass="15966">MHPDKIIAKQLGLTPGDTIIAPKSDFDIIQHHAIYLGEDHYGNHFVCENAYGRGVVMSSLSKFINKYPRLTKIKKLNEPYHRRTAIVRSALSKLGKPYDLINYNCEHFVNDVVSNKPSSRQIANAFGLIGLALAINFISKSR</sequence>
<dbReference type="GO" id="GO:0070292">
    <property type="term" value="P:N-acylphosphatidylethanolamine metabolic process"/>
    <property type="evidence" value="ECO:0007669"/>
    <property type="project" value="TreeGrafter"/>
</dbReference>
<gene>
    <name evidence="5" type="ORF">FHS90_001795</name>
</gene>
<dbReference type="Gene3D" id="3.90.1720.10">
    <property type="entry name" value="endopeptidase domain like (from Nostoc punctiforme)"/>
    <property type="match status" value="1"/>
</dbReference>
<keyword evidence="3" id="KW-0443">Lipid metabolism</keyword>
<keyword evidence="2" id="KW-0378">Hydrolase</keyword>
<keyword evidence="1" id="KW-0808">Transferase</keyword>